<dbReference type="CDD" id="cd11289">
    <property type="entry name" value="gelsolin_S2_like"/>
    <property type="match status" value="1"/>
</dbReference>
<evidence type="ECO:0000256" key="1">
    <source>
        <dbReference type="ARBA" id="ARBA00004245"/>
    </source>
</evidence>
<dbReference type="Gene3D" id="1.10.950.10">
    <property type="entry name" value="Villin headpiece domain"/>
    <property type="match status" value="1"/>
</dbReference>
<dbReference type="Pfam" id="PF02209">
    <property type="entry name" value="VHP"/>
    <property type="match status" value="1"/>
</dbReference>
<gene>
    <name evidence="7" type="primary">VLN1_2</name>
    <name evidence="7" type="ORF">g.107449</name>
</gene>
<dbReference type="SMART" id="SM00153">
    <property type="entry name" value="VHP"/>
    <property type="match status" value="1"/>
</dbReference>
<dbReference type="GO" id="GO:0005856">
    <property type="term" value="C:cytoskeleton"/>
    <property type="evidence" value="ECO:0007669"/>
    <property type="project" value="UniProtKB-SubCell"/>
</dbReference>
<accession>A0A1D1XG94</accession>
<dbReference type="InterPro" id="IPR036886">
    <property type="entry name" value="Villin_headpiece_dom_sf"/>
</dbReference>
<dbReference type="CDD" id="cd11293">
    <property type="entry name" value="gelsolin_S4_like"/>
    <property type="match status" value="1"/>
</dbReference>
<dbReference type="Gene3D" id="3.40.20.10">
    <property type="entry name" value="Severin"/>
    <property type="match status" value="7"/>
</dbReference>
<evidence type="ECO:0000256" key="5">
    <source>
        <dbReference type="SAM" id="MobiDB-lite"/>
    </source>
</evidence>
<dbReference type="InterPro" id="IPR007123">
    <property type="entry name" value="Gelsolin-like_dom"/>
</dbReference>
<dbReference type="GO" id="GO:0007015">
    <property type="term" value="P:actin filament organization"/>
    <property type="evidence" value="ECO:0007669"/>
    <property type="project" value="UniProtKB-ARBA"/>
</dbReference>
<evidence type="ECO:0000256" key="2">
    <source>
        <dbReference type="ARBA" id="ARBA00022467"/>
    </source>
</evidence>
<name>A0A1D1XG94_9ARAE</name>
<keyword evidence="2" id="KW-0117">Actin capping</keyword>
<dbReference type="GO" id="GO:0051693">
    <property type="term" value="P:actin filament capping"/>
    <property type="evidence" value="ECO:0007669"/>
    <property type="project" value="UniProtKB-KW"/>
</dbReference>
<comment type="subcellular location">
    <subcellularLocation>
        <location evidence="1">Cytoplasm</location>
        <location evidence="1">Cytoskeleton</location>
    </subcellularLocation>
</comment>
<dbReference type="SUPFAM" id="SSF55753">
    <property type="entry name" value="Actin depolymerizing proteins"/>
    <property type="match status" value="6"/>
</dbReference>
<dbReference type="SUPFAM" id="SSF47050">
    <property type="entry name" value="VHP, Villin headpiece domain"/>
    <property type="match status" value="1"/>
</dbReference>
<dbReference type="AlphaFoldDB" id="A0A1D1XG94"/>
<dbReference type="PANTHER" id="PTHR11977">
    <property type="entry name" value="VILLIN"/>
    <property type="match status" value="1"/>
</dbReference>
<sequence>EVGGLSGTGKAESGVGWGETRKEGEASVPLCSPFHLSARPVWGLQSDTGEAAEPITATSMKGVDDAFRGAGTKPGLEIWCIDNQRLVSVPKSSYGKFFSGTSYLLLNVDPAMVSDKALELDAALGSRTVQYREAQGCETERFLSYFKPCIIPVEGIFTSGLRGSDDRSYRVRLLKCKGEHAVYVSEVPFSRSSLNHNGVFVLDTQSKIFLFCGSDSSVQERAKALEVVQYIKDDSHRGRCKFATIDGGKFVGNPDVGEFWSLFGGYAPITRETPSDAEEQTKNSSAKLFWINKGKLFQIEAASLNRRMLNADKCYMLDCGSDIFVWMGRNTLVSERKMSISATEDTVRSQGRSAGTDITFLTEQYETANFKCHFEDWPQVVTSNLYEEGREKVAAIFKHQGYDVKELPEDICELFMDCSGTLKVWRVDNDVISPIPATDRNKLYSGDCYVIQYAYNANERSDYLFYAWLGLCSTMDDRVDAVSHMCSVAESIKGHYVMAQIFEGMEPSQFFAIFKQLVCFKGGSSEGYKRSISEKGILDETYHDDKTALFRVQGSSSDNMQAVEVDLVSSSLNSSHCYVLQDGAFMFTWTGNLTSVNDQNLLNKMLDLINPLKQPISVREGNEPDAFWNAIGGKADYPREKEIKGHTEDPHLFICAFTEDEFKGKEVFNFTQDDLTTEDVFILDSCNEIYVWVGKNANLVSKQQALALGKKFLEADILLEGLLPDTAIYVIPEGNEPTFFTRFFDWDSSKEHVCGNSFERKLTILNELALNMETPRSSLSSQSYFSENAPAHPRGKIFSSDGSHTRIGSPALCVSSSSEPLKTHQFTPTKVSREFFAGSLHYDDSSEALPVKGDQNLTLENFETISVVDEEGTGVDSGLKVYPYELLKVPSVVTAEDIDVTKREAYLSSEEFKQLFKMTKNAFYMLPKWRQNKLKMALNLF</sequence>
<evidence type="ECO:0000256" key="3">
    <source>
        <dbReference type="ARBA" id="ARBA00022737"/>
    </source>
</evidence>
<dbReference type="SMART" id="SM00262">
    <property type="entry name" value="GEL"/>
    <property type="match status" value="6"/>
</dbReference>
<evidence type="ECO:0000313" key="7">
    <source>
        <dbReference type="EMBL" id="JAT41428.1"/>
    </source>
</evidence>
<evidence type="ECO:0000259" key="6">
    <source>
        <dbReference type="PROSITE" id="PS51089"/>
    </source>
</evidence>
<dbReference type="GO" id="GO:0051015">
    <property type="term" value="F:actin filament binding"/>
    <property type="evidence" value="ECO:0007669"/>
    <property type="project" value="InterPro"/>
</dbReference>
<feature type="region of interest" description="Disordered" evidence="5">
    <location>
        <begin position="1"/>
        <end position="21"/>
    </location>
</feature>
<dbReference type="InterPro" id="IPR029006">
    <property type="entry name" value="ADF-H/Gelsolin-like_dom_sf"/>
</dbReference>
<proteinExistence type="predicted"/>
<feature type="domain" description="HP" evidence="6">
    <location>
        <begin position="876"/>
        <end position="941"/>
    </location>
</feature>
<reference evidence="7" key="1">
    <citation type="submission" date="2015-07" db="EMBL/GenBank/DDBJ databases">
        <title>Transcriptome Assembly of Anthurium amnicola.</title>
        <authorList>
            <person name="Suzuki J."/>
        </authorList>
    </citation>
    <scope>NUCLEOTIDE SEQUENCE</scope>
</reference>
<keyword evidence="4" id="KW-0206">Cytoskeleton</keyword>
<dbReference type="InterPro" id="IPR007122">
    <property type="entry name" value="Villin/Gelsolin"/>
</dbReference>
<feature type="non-terminal residue" evidence="7">
    <location>
        <position position="1"/>
    </location>
</feature>
<protein>
    <submittedName>
        <fullName evidence="7">Villin-1</fullName>
    </submittedName>
</protein>
<dbReference type="Pfam" id="PF00626">
    <property type="entry name" value="Gelsolin"/>
    <property type="match status" value="3"/>
</dbReference>
<organism evidence="7">
    <name type="scientific">Anthurium amnicola</name>
    <dbReference type="NCBI Taxonomy" id="1678845"/>
    <lineage>
        <taxon>Eukaryota</taxon>
        <taxon>Viridiplantae</taxon>
        <taxon>Streptophyta</taxon>
        <taxon>Embryophyta</taxon>
        <taxon>Tracheophyta</taxon>
        <taxon>Spermatophyta</taxon>
        <taxon>Magnoliopsida</taxon>
        <taxon>Liliopsida</taxon>
        <taxon>Araceae</taxon>
        <taxon>Pothoideae</taxon>
        <taxon>Potheae</taxon>
        <taxon>Anthurium</taxon>
    </lineage>
</organism>
<dbReference type="CDD" id="cd11291">
    <property type="entry name" value="gelsolin_S6_like"/>
    <property type="match status" value="1"/>
</dbReference>
<dbReference type="CDD" id="cd11288">
    <property type="entry name" value="gelsolin_S5_like"/>
    <property type="match status" value="1"/>
</dbReference>
<keyword evidence="3" id="KW-0677">Repeat</keyword>
<dbReference type="PANTHER" id="PTHR11977:SF25">
    <property type="entry name" value="VILLIN-1"/>
    <property type="match status" value="1"/>
</dbReference>
<evidence type="ECO:0000256" key="4">
    <source>
        <dbReference type="ARBA" id="ARBA00023212"/>
    </source>
</evidence>
<dbReference type="EMBL" id="GDJX01026508">
    <property type="protein sequence ID" value="JAT41428.1"/>
    <property type="molecule type" value="Transcribed_RNA"/>
</dbReference>
<dbReference type="PRINTS" id="PR00597">
    <property type="entry name" value="GELSOLIN"/>
</dbReference>
<dbReference type="PROSITE" id="PS51089">
    <property type="entry name" value="HP"/>
    <property type="match status" value="1"/>
</dbReference>
<dbReference type="InterPro" id="IPR003128">
    <property type="entry name" value="Villin_headpiece"/>
</dbReference>
<keyword evidence="4" id="KW-0963">Cytoplasm</keyword>
<dbReference type="FunFam" id="3.40.20.10:FF:000001">
    <property type="entry name" value="Gelsolin"/>
    <property type="match status" value="1"/>
</dbReference>